<protein>
    <submittedName>
        <fullName evidence="2">DDHD domain protein</fullName>
    </submittedName>
</protein>
<dbReference type="InterPro" id="IPR029058">
    <property type="entry name" value="AB_hydrolase_fold"/>
</dbReference>
<organism evidence="2 3">
    <name type="scientific">Aspergillus terreus</name>
    <dbReference type="NCBI Taxonomy" id="33178"/>
    <lineage>
        <taxon>Eukaryota</taxon>
        <taxon>Fungi</taxon>
        <taxon>Dikarya</taxon>
        <taxon>Ascomycota</taxon>
        <taxon>Pezizomycotina</taxon>
        <taxon>Eurotiomycetes</taxon>
        <taxon>Eurotiomycetidae</taxon>
        <taxon>Eurotiales</taxon>
        <taxon>Aspergillaceae</taxon>
        <taxon>Aspergillus</taxon>
        <taxon>Aspergillus subgen. Circumdati</taxon>
    </lineage>
</organism>
<sequence length="1460" mass="162974">MAEDSVEVPIMFSPDMHLSYEDIAKLNPFYEEYRSFWKTPSEATSSTYDTSSFSSLRTLSSHTDSPFSSVDLTDSALQVHAGNQYNLSYDTHKSRVHSHVAVVEDDYHVQPLSSHKEARDYHPLNADMRELDLLDSPLTQRRTAHKQLFGTNGWLGCTADLKNTPAGARNPKLATIKTLGKKIRQHVEGIAEDMTKAYSHPFTHGTHRTKIVPESHLPISLDPPMQAKLYSELEVMICVSANKFLVQQYRAGRVSEESVRKVTHFWGSKNRPQVVEFQFDQATQRRLILSNIRTLHFNGESSTNPVLLHSNLQNWRAVVKEMNVRTFCAPDSVIRKHMHDIHKLLDMLGAPVSTFLDFEELQMRTLAVMKEHREKAHWPIVRTLLTLLLSILVIHRLARRLLTFTMTSVPIHTYGPTCLLADDDADPSSWYTLEHPPNVRPQFFYISSLPIDDPLTALPPPTSGQGPANERAPPQPFSIKDNITLEEAWQSIRRTRLQRGVRNVPSREGTPARNVGISVPGRASATGTQGDPSRTGSQRSPTSVPAMSPDEPTSQYGPSSSDKQRRQSPTFSPLSYRKRDISPTSSPKTVKRRTSDDAIMEGAENASPKMYPSRDGSISGSPFARVPGTHPRSPLGRSVESVFSMDGHQEAHPELPSSVTSHMASKPSGLRTSIHQDELSEDSKKTLEAPFPEEAQEKVPVGVSRLHLVELPNLKMKPIYWSPLHDISSVLRATWFYKNTMLPVETELANKLEDGYAYLKPWTDTWQDELNSCVENGADAEMKIVHKLWQKELSRPPSSLAGAHDQSRPTTESRDEIPTGLDAAMSDGNRAAGGTSIHSEAVKQYMNSSVIYVDGRDAQILRPSLLPSVSRGRRPLSAIRKGRQIGIPVIRGFSRRLWDQLHPSKPSPVDVRNYLRSSQSRAMPRAGGRQVCYACAMEELRPMPTDLVFVVHGIGQKLSERMESFHFTHAINAFRRNVNLELNSELVWPHVRHDHGGIMVLPVNWRSTLSLEDADLDSQGVEDPTTNQFTLNDITPETIPAVRSLISDVMLDIPYYLSHHKPKMIQAVVKEANRIYRLWCKNNPGFQQTGRVHLIAHSLGSAMALDILSHQPTHVPDFDFTKTSIHGDIFEFDTKNLFICGSPAGFFLLLNKGNLMPRRGRDKPGCEGEDLLRGVAGEADIYGCLAVDNLYNIMHTTDPIAYRVNAAVDRDLAHSLKIASIPSTAGSFWQSFGSVFRWSSGPSLMSPATTNPVRPAAVSKLPSNVEMETHDFTREEIAEKRMLLLNDNGQIDYFLSGGGGPLNIQYLNMISAHSSYWTLTDFVRFLVIEVAREQGREHTLPMLRAEKKKGHGVRNDSMKGKDLGGNGHGANSRKPPSSAHGHPMCQWPNDQSNTPQQYFDRSVRYGADAYLSLPQQSEYAPSQETQLVMGMALPPYGYGKPPNMGPLGHEAGGGMPSDEE</sequence>
<feature type="region of interest" description="Disordered" evidence="1">
    <location>
        <begin position="500"/>
        <end position="685"/>
    </location>
</feature>
<proteinExistence type="predicted"/>
<feature type="region of interest" description="Disordered" evidence="1">
    <location>
        <begin position="455"/>
        <end position="480"/>
    </location>
</feature>
<feature type="region of interest" description="Disordered" evidence="1">
    <location>
        <begin position="1441"/>
        <end position="1460"/>
    </location>
</feature>
<dbReference type="PANTHER" id="PTHR23509:SF6">
    <property type="entry name" value="PHOSPHOLIPASE C1020.13C-RELATED"/>
    <property type="match status" value="1"/>
</dbReference>
<dbReference type="VEuPathDB" id="FungiDB:ATEG_02420"/>
<feature type="region of interest" description="Disordered" evidence="1">
    <location>
        <begin position="1345"/>
        <end position="1396"/>
    </location>
</feature>
<gene>
    <name evidence="2" type="ORF">ATEIFO6365_0002052000</name>
</gene>
<accession>A0A5M3YW04</accession>
<reference evidence="2 3" key="1">
    <citation type="submission" date="2020-01" db="EMBL/GenBank/DDBJ databases">
        <title>Aspergillus terreus IFO 6365 whole genome shotgun sequence.</title>
        <authorList>
            <person name="Kanamasa S."/>
            <person name="Takahashi H."/>
        </authorList>
    </citation>
    <scope>NUCLEOTIDE SEQUENCE [LARGE SCALE GENOMIC DNA]</scope>
    <source>
        <strain evidence="2 3">IFO 6365</strain>
    </source>
</reference>
<dbReference type="GO" id="GO:0005737">
    <property type="term" value="C:cytoplasm"/>
    <property type="evidence" value="ECO:0007669"/>
    <property type="project" value="TreeGrafter"/>
</dbReference>
<dbReference type="Proteomes" id="UP000452235">
    <property type="component" value="Unassembled WGS sequence"/>
</dbReference>
<dbReference type="SMART" id="SM01127">
    <property type="entry name" value="DDHD"/>
    <property type="match status" value="1"/>
</dbReference>
<evidence type="ECO:0000313" key="3">
    <source>
        <dbReference type="Proteomes" id="UP000452235"/>
    </source>
</evidence>
<dbReference type="PANTHER" id="PTHR23509">
    <property type="entry name" value="PA-PL1 PHOSPHOLIPASE FAMILY"/>
    <property type="match status" value="1"/>
</dbReference>
<keyword evidence="3" id="KW-1185">Reference proteome</keyword>
<feature type="compositionally biased region" description="Gly residues" evidence="1">
    <location>
        <begin position="1450"/>
        <end position="1460"/>
    </location>
</feature>
<dbReference type="GO" id="GO:0004620">
    <property type="term" value="F:phospholipase activity"/>
    <property type="evidence" value="ECO:0007669"/>
    <property type="project" value="TreeGrafter"/>
</dbReference>
<dbReference type="GO" id="GO:0046872">
    <property type="term" value="F:metal ion binding"/>
    <property type="evidence" value="ECO:0007669"/>
    <property type="project" value="InterPro"/>
</dbReference>
<feature type="compositionally biased region" description="Basic and acidic residues" evidence="1">
    <location>
        <begin position="805"/>
        <end position="817"/>
    </location>
</feature>
<dbReference type="PROSITE" id="PS51043">
    <property type="entry name" value="DDHD"/>
    <property type="match status" value="1"/>
</dbReference>
<comment type="caution">
    <text evidence="2">The sequence shown here is derived from an EMBL/GenBank/DDBJ whole genome shotgun (WGS) entry which is preliminary data.</text>
</comment>
<dbReference type="InterPro" id="IPR058055">
    <property type="entry name" value="PA-PLA1"/>
</dbReference>
<evidence type="ECO:0000313" key="2">
    <source>
        <dbReference type="EMBL" id="GFF13409.1"/>
    </source>
</evidence>
<name>A0A5M3YW04_ASPTE</name>
<dbReference type="Pfam" id="PF02862">
    <property type="entry name" value="DDHD"/>
    <property type="match status" value="2"/>
</dbReference>
<feature type="compositionally biased region" description="Basic and acidic residues" evidence="1">
    <location>
        <begin position="1353"/>
        <end position="1362"/>
    </location>
</feature>
<dbReference type="EMBL" id="BLJY01000002">
    <property type="protein sequence ID" value="GFF13409.1"/>
    <property type="molecule type" value="Genomic_DNA"/>
</dbReference>
<dbReference type="SUPFAM" id="SSF53474">
    <property type="entry name" value="alpha/beta-Hydrolases"/>
    <property type="match status" value="1"/>
</dbReference>
<feature type="compositionally biased region" description="Basic and acidic residues" evidence="1">
    <location>
        <begin position="674"/>
        <end position="685"/>
    </location>
</feature>
<dbReference type="OrthoDB" id="69269at2759"/>
<evidence type="ECO:0000256" key="1">
    <source>
        <dbReference type="SAM" id="MobiDB-lite"/>
    </source>
</evidence>
<feature type="region of interest" description="Disordered" evidence="1">
    <location>
        <begin position="796"/>
        <end position="834"/>
    </location>
</feature>
<dbReference type="InterPro" id="IPR004177">
    <property type="entry name" value="DDHD_dom"/>
</dbReference>
<feature type="compositionally biased region" description="Polar residues" evidence="1">
    <location>
        <begin position="525"/>
        <end position="573"/>
    </location>
</feature>